<reference evidence="2" key="1">
    <citation type="journal article" date="2014" name="Int. J. Syst. Evol. Microbiol.">
        <title>Complete genome sequence of Corynebacterium casei LMG S-19264T (=DSM 44701T), isolated from a smear-ripened cheese.</title>
        <authorList>
            <consortium name="US DOE Joint Genome Institute (JGI-PGF)"/>
            <person name="Walter F."/>
            <person name="Albersmeier A."/>
            <person name="Kalinowski J."/>
            <person name="Ruckert C."/>
        </authorList>
    </citation>
    <scope>NUCLEOTIDE SEQUENCE</scope>
    <source>
        <strain evidence="2">CGMCC 4.7398</strain>
    </source>
</reference>
<organism evidence="2 3">
    <name type="scientific">Promicromonospora soli</name>
    <dbReference type="NCBI Taxonomy" id="2035533"/>
    <lineage>
        <taxon>Bacteria</taxon>
        <taxon>Bacillati</taxon>
        <taxon>Actinomycetota</taxon>
        <taxon>Actinomycetes</taxon>
        <taxon>Micrococcales</taxon>
        <taxon>Promicromonosporaceae</taxon>
        <taxon>Promicromonospora</taxon>
    </lineage>
</organism>
<dbReference type="Proteomes" id="UP000627369">
    <property type="component" value="Unassembled WGS sequence"/>
</dbReference>
<dbReference type="SUPFAM" id="SSF46785">
    <property type="entry name" value="Winged helix' DNA-binding domain"/>
    <property type="match status" value="1"/>
</dbReference>
<proteinExistence type="predicted"/>
<feature type="region of interest" description="Disordered" evidence="1">
    <location>
        <begin position="1"/>
        <end position="27"/>
    </location>
</feature>
<gene>
    <name evidence="2" type="ORF">GCM10017772_03510</name>
</gene>
<dbReference type="InterPro" id="IPR036388">
    <property type="entry name" value="WH-like_DNA-bd_sf"/>
</dbReference>
<evidence type="ECO:0000313" key="2">
    <source>
        <dbReference type="EMBL" id="GHH65377.1"/>
    </source>
</evidence>
<accession>A0A919FI11</accession>
<dbReference type="Gene3D" id="1.10.10.10">
    <property type="entry name" value="Winged helix-like DNA-binding domain superfamily/Winged helix DNA-binding domain"/>
    <property type="match status" value="1"/>
</dbReference>
<keyword evidence="3" id="KW-1185">Reference proteome</keyword>
<evidence type="ECO:0000256" key="1">
    <source>
        <dbReference type="SAM" id="MobiDB-lite"/>
    </source>
</evidence>
<sequence>MRTPRPWRAASPAWRGPDSSGAPSPTDRRAVIIEATEASLALRTKVADAWAELERLTIASLSETQQRTWP</sequence>
<comment type="caution">
    <text evidence="2">The sequence shown here is derived from an EMBL/GenBank/DDBJ whole genome shotgun (WGS) entry which is preliminary data.</text>
</comment>
<dbReference type="AlphaFoldDB" id="A0A919FI11"/>
<evidence type="ECO:0000313" key="3">
    <source>
        <dbReference type="Proteomes" id="UP000627369"/>
    </source>
</evidence>
<dbReference type="EMBL" id="BNAS01000001">
    <property type="protein sequence ID" value="GHH65377.1"/>
    <property type="molecule type" value="Genomic_DNA"/>
</dbReference>
<dbReference type="InterPro" id="IPR036390">
    <property type="entry name" value="WH_DNA-bd_sf"/>
</dbReference>
<name>A0A919FI11_9MICO</name>
<protein>
    <submittedName>
        <fullName evidence="2">Uncharacterized protein</fullName>
    </submittedName>
</protein>
<reference evidence="2" key="2">
    <citation type="submission" date="2020-09" db="EMBL/GenBank/DDBJ databases">
        <authorList>
            <person name="Sun Q."/>
            <person name="Zhou Y."/>
        </authorList>
    </citation>
    <scope>NUCLEOTIDE SEQUENCE</scope>
    <source>
        <strain evidence="2">CGMCC 4.7398</strain>
    </source>
</reference>